<evidence type="ECO:0000259" key="3">
    <source>
        <dbReference type="Pfam" id="PF01979"/>
    </source>
</evidence>
<dbReference type="RefSeq" id="WP_380597678.1">
    <property type="nucleotide sequence ID" value="NZ_JBHSDU010000003.1"/>
</dbReference>
<comment type="similarity">
    <text evidence="1">Belongs to the TolB family.</text>
</comment>
<dbReference type="SUPFAM" id="SSF82171">
    <property type="entry name" value="DPP6 N-terminal domain-like"/>
    <property type="match status" value="2"/>
</dbReference>
<reference evidence="5" key="1">
    <citation type="journal article" date="2019" name="Int. J. Syst. Evol. Microbiol.">
        <title>The Global Catalogue of Microorganisms (GCM) 10K type strain sequencing project: providing services to taxonomists for standard genome sequencing and annotation.</title>
        <authorList>
            <consortium name="The Broad Institute Genomics Platform"/>
            <consortium name="The Broad Institute Genome Sequencing Center for Infectious Disease"/>
            <person name="Wu L."/>
            <person name="Ma J."/>
        </authorList>
    </citation>
    <scope>NUCLEOTIDE SEQUENCE [LARGE SCALE GENOMIC DNA]</scope>
    <source>
        <strain evidence="5">CGMCC 1.10759</strain>
    </source>
</reference>
<evidence type="ECO:0000313" key="4">
    <source>
        <dbReference type="EMBL" id="MFC4310300.1"/>
    </source>
</evidence>
<dbReference type="InterPro" id="IPR011042">
    <property type="entry name" value="6-blade_b-propeller_TolB-like"/>
</dbReference>
<dbReference type="InterPro" id="IPR032466">
    <property type="entry name" value="Metal_Hydrolase"/>
</dbReference>
<keyword evidence="5" id="KW-1185">Reference proteome</keyword>
<dbReference type="InterPro" id="IPR006680">
    <property type="entry name" value="Amidohydro-rel"/>
</dbReference>
<evidence type="ECO:0000256" key="2">
    <source>
        <dbReference type="SAM" id="SignalP"/>
    </source>
</evidence>
<keyword evidence="2" id="KW-0732">Signal</keyword>
<dbReference type="PANTHER" id="PTHR36842">
    <property type="entry name" value="PROTEIN TOLB HOMOLOG"/>
    <property type="match status" value="1"/>
</dbReference>
<proteinExistence type="inferred from homology"/>
<dbReference type="Gene3D" id="3.20.20.140">
    <property type="entry name" value="Metal-dependent hydrolases"/>
    <property type="match status" value="1"/>
</dbReference>
<evidence type="ECO:0000256" key="1">
    <source>
        <dbReference type="ARBA" id="ARBA00009820"/>
    </source>
</evidence>
<dbReference type="Proteomes" id="UP001595904">
    <property type="component" value="Unassembled WGS sequence"/>
</dbReference>
<name>A0ABV8SSE6_9GAMM</name>
<feature type="signal peptide" evidence="2">
    <location>
        <begin position="1"/>
        <end position="23"/>
    </location>
</feature>
<dbReference type="SUPFAM" id="SSF51338">
    <property type="entry name" value="Composite domain of metallo-dependent hydrolases"/>
    <property type="match status" value="1"/>
</dbReference>
<feature type="chain" id="PRO_5047106735" evidence="2">
    <location>
        <begin position="24"/>
        <end position="1108"/>
    </location>
</feature>
<feature type="domain" description="Amidohydrolase-related" evidence="3">
    <location>
        <begin position="1013"/>
        <end position="1077"/>
    </location>
</feature>
<dbReference type="InterPro" id="IPR011059">
    <property type="entry name" value="Metal-dep_hydrolase_composite"/>
</dbReference>
<dbReference type="Pfam" id="PF01979">
    <property type="entry name" value="Amidohydro_1"/>
    <property type="match status" value="1"/>
</dbReference>
<dbReference type="EMBL" id="JBHSDU010000003">
    <property type="protein sequence ID" value="MFC4310300.1"/>
    <property type="molecule type" value="Genomic_DNA"/>
</dbReference>
<dbReference type="SUPFAM" id="SSF51556">
    <property type="entry name" value="Metallo-dependent hydrolases"/>
    <property type="match status" value="1"/>
</dbReference>
<evidence type="ECO:0000313" key="5">
    <source>
        <dbReference type="Proteomes" id="UP001595904"/>
    </source>
</evidence>
<dbReference type="Pfam" id="PF07676">
    <property type="entry name" value="PD40"/>
    <property type="match status" value="5"/>
</dbReference>
<accession>A0ABV8SSE6</accession>
<dbReference type="PANTHER" id="PTHR36842:SF1">
    <property type="entry name" value="PROTEIN TOLB"/>
    <property type="match status" value="1"/>
</dbReference>
<dbReference type="Gene3D" id="2.30.40.10">
    <property type="entry name" value="Urease, subunit C, domain 1"/>
    <property type="match status" value="2"/>
</dbReference>
<dbReference type="InterPro" id="IPR011659">
    <property type="entry name" value="WD40"/>
</dbReference>
<gene>
    <name evidence="4" type="ORF">ACFPN2_14500</name>
</gene>
<comment type="caution">
    <text evidence="4">The sequence shown here is derived from an EMBL/GenBank/DDBJ whole genome shotgun (WGS) entry which is preliminary data.</text>
</comment>
<sequence length="1108" mass="121066">MKEPVKAAALGFCLALLALAAPAHEDEMMFPMLARGMVSEAGAASNLVRPRQPAGQTLPLKSTRQIKFDTDEGTWLSVDVAPVSNRIVFDLLGDIYTLDAAGGKATAISRGMAFDTQPTYSPDGAWIAFVSDRSGAENVWVMRPDGSDARQISLGGDDSVLVSPAWSADGKSIYVSRFLWSADSYQLWRYDLDGTETLIVPIKAPGQPRDKGQSSLGVAASPDGKYIYFARRNGTSDDHKVSDWSLVRREIESGTETVLVPTAAGRGRATGAYFRPALSPDGKLLAYATRFEGQTGLRLRNLETNEDRWLAFPIEHDQIHAQSWQDLVPRYAFTRDGRAVILSRNGKLEKRPIDGGAGTAIPFTATVDVELGPLTRVAVKQETGPVRARLIQTPEQSPDGQQLAFSSLGHVYVMPLRHGAKPKRLTSTEMPEFHPSWSPDGKHLVFITWTAKQAGQVWTVDASGGTPRQLTTVAGYYSHPVFTPDGNSVLVVRSENEARLRSSMEFGQHVRDATLVSLPVAGGVEKVVATGTFGGKPHFSASPNRVYVRQAAGLSSIDLASGEIKPAVDVQGPNWYFAESLAQVDDSRLSPDGKWVLAIIAQQAHILAAPKPGETVDLLKPGREHRRITDVGADFIDWSHDGKSVTWSVGSTFYRRALADIKLNPANSPSWNADVPKRGVDSFQAVVEVPRDDPRGSLVLRGARVITMRDSEVIENADVWVRDGRIAAVGPNGSLKFPANTDVRDVTGKTILPGFIDVHDHVADIRRDVIAMESWGLRARLAYGVTTAFDPSTLSIDMFAYQDLGDAGILVGSRVPSTGTAMFSFNRLSSVDEARALLTRYRDHYRTRNVKQYLIGNRQQRQWLIQAAKEVVVMPTTEGSLSLKLDLTQIMDGYSGSEHALPTPLYNDVIQFVARSGTSYDATLQIKNGGPGAQDNFVIRDRPFMDAKYRRFRPYYIAAQQALSREWVEPSTMLYPRIGGDVARIQRAGGVTAIGSHGEIQGPGFHWELEAHVEGGMTPLEALRAGTLGGAQAIGRVAEFGSLEPGKFADLVVLNTDPRQDIRRTRDIALVMKNGRLYEAATLDELWPRPRPLEAPWFATEGPPAAEE</sequence>
<dbReference type="Gene3D" id="2.120.10.30">
    <property type="entry name" value="TolB, C-terminal domain"/>
    <property type="match status" value="3"/>
</dbReference>
<organism evidence="4 5">
    <name type="scientific">Steroidobacter flavus</name>
    <dbReference type="NCBI Taxonomy" id="1842136"/>
    <lineage>
        <taxon>Bacteria</taxon>
        <taxon>Pseudomonadati</taxon>
        <taxon>Pseudomonadota</taxon>
        <taxon>Gammaproteobacteria</taxon>
        <taxon>Steroidobacterales</taxon>
        <taxon>Steroidobacteraceae</taxon>
        <taxon>Steroidobacter</taxon>
    </lineage>
</organism>
<dbReference type="SUPFAM" id="SSF63825">
    <property type="entry name" value="YWTD domain"/>
    <property type="match status" value="1"/>
</dbReference>
<protein>
    <submittedName>
        <fullName evidence="4">Amidohydrolase family protein</fullName>
    </submittedName>
</protein>